<keyword evidence="1 6" id="KW-0378">Hydrolase</keyword>
<evidence type="ECO:0000259" key="8">
    <source>
        <dbReference type="PROSITE" id="PS51760"/>
    </source>
</evidence>
<keyword evidence="3 6" id="KW-0326">Glycosidase</keyword>
<comment type="catalytic activity">
    <reaction evidence="6">
        <text>Endohydrolysis of (1-&gt;4)-beta-D-xylosidic linkages in xylans.</text>
        <dbReference type="EC" id="3.2.1.8"/>
    </reaction>
</comment>
<gene>
    <name evidence="9" type="ORF">B0I27_10829</name>
</gene>
<dbReference type="PANTHER" id="PTHR31490">
    <property type="entry name" value="GLYCOSYL HYDROLASE"/>
    <property type="match status" value="1"/>
</dbReference>
<evidence type="ECO:0000256" key="1">
    <source>
        <dbReference type="ARBA" id="ARBA00022801"/>
    </source>
</evidence>
<evidence type="ECO:0000256" key="4">
    <source>
        <dbReference type="ARBA" id="ARBA00023326"/>
    </source>
</evidence>
<keyword evidence="10" id="KW-1185">Reference proteome</keyword>
<dbReference type="InterPro" id="IPR001000">
    <property type="entry name" value="GH10_dom"/>
</dbReference>
<dbReference type="EMBL" id="PVTH01000008">
    <property type="protein sequence ID" value="PRY50824.1"/>
    <property type="molecule type" value="Genomic_DNA"/>
</dbReference>
<dbReference type="GO" id="GO:0045493">
    <property type="term" value="P:xylan catabolic process"/>
    <property type="evidence" value="ECO:0007669"/>
    <property type="project" value="UniProtKB-KW"/>
</dbReference>
<evidence type="ECO:0000256" key="6">
    <source>
        <dbReference type="RuleBase" id="RU361174"/>
    </source>
</evidence>
<dbReference type="PANTHER" id="PTHR31490:SF90">
    <property type="entry name" value="ENDO-1,4-BETA-XYLANASE A"/>
    <property type="match status" value="1"/>
</dbReference>
<evidence type="ECO:0000256" key="3">
    <source>
        <dbReference type="ARBA" id="ARBA00023295"/>
    </source>
</evidence>
<dbReference type="PROSITE" id="PS00591">
    <property type="entry name" value="GH10_1"/>
    <property type="match status" value="1"/>
</dbReference>
<organism evidence="9 10">
    <name type="scientific">Arcticibacter pallidicorallinus</name>
    <dbReference type="NCBI Taxonomy" id="1259464"/>
    <lineage>
        <taxon>Bacteria</taxon>
        <taxon>Pseudomonadati</taxon>
        <taxon>Bacteroidota</taxon>
        <taxon>Sphingobacteriia</taxon>
        <taxon>Sphingobacteriales</taxon>
        <taxon>Sphingobacteriaceae</taxon>
        <taxon>Arcticibacter</taxon>
    </lineage>
</organism>
<evidence type="ECO:0000256" key="2">
    <source>
        <dbReference type="ARBA" id="ARBA00023277"/>
    </source>
</evidence>
<proteinExistence type="inferred from homology"/>
<dbReference type="SUPFAM" id="SSF51445">
    <property type="entry name" value="(Trans)glycosidases"/>
    <property type="match status" value="1"/>
</dbReference>
<dbReference type="SMART" id="SM00633">
    <property type="entry name" value="Glyco_10"/>
    <property type="match status" value="1"/>
</dbReference>
<dbReference type="Pfam" id="PF00331">
    <property type="entry name" value="Glyco_hydro_10"/>
    <property type="match status" value="1"/>
</dbReference>
<sequence>MKEKAALLTMAFAALLLTNCSSLSKTSETKQLSTLKDAYKNDFLIGTAVNVNQIKETDPRMAEVEVTHFNAVTPENIMKAEMLQPEKGRYDFELADQLVEQAKRRNMVINAHALIWHSQLPSFVRRMKDADSVKHFFKDHITTVATRYKDKVYSWDVVNEALNEDGTMRKSVFLDKMGEDFVVEAFRLTEAVSPKTKLYYNDYNIEQPKKRAGAIRLIKQIQAAGVRIDGVGIQGHWNVNNIPMKDIEDSILEFAALGVDVMFTELDISVLPHPFQSATADVSARAEYQAKMNPYAAGLPDSVQNKLADGYEALFRLFLKHKDKVGRVTLWGVSDADSWLNNWPVRGRTNYPLLFDRELQPKRAFHQIMNIKKDVSLTQGTNHGKLN</sequence>
<reference evidence="9 10" key="1">
    <citation type="submission" date="2018-03" db="EMBL/GenBank/DDBJ databases">
        <title>Genomic Encyclopedia of Type Strains, Phase III (KMG-III): the genomes of soil and plant-associated and newly described type strains.</title>
        <authorList>
            <person name="Whitman W."/>
        </authorList>
    </citation>
    <scope>NUCLEOTIDE SEQUENCE [LARGE SCALE GENOMIC DNA]</scope>
    <source>
        <strain evidence="9 10">CGMCC 1.9313</strain>
    </source>
</reference>
<evidence type="ECO:0000313" key="10">
    <source>
        <dbReference type="Proteomes" id="UP000238034"/>
    </source>
</evidence>
<keyword evidence="4 6" id="KW-0624">Polysaccharide degradation</keyword>
<dbReference type="InterPro" id="IPR017853">
    <property type="entry name" value="GH"/>
</dbReference>
<dbReference type="PRINTS" id="PR00134">
    <property type="entry name" value="GLHYDRLASE10"/>
</dbReference>
<dbReference type="InterPro" id="IPR044846">
    <property type="entry name" value="GH10"/>
</dbReference>
<comment type="similarity">
    <text evidence="6">Belongs to the glycosyl hydrolase 10 (cellulase F) family.</text>
</comment>
<feature type="active site" description="Nucleophile" evidence="5">
    <location>
        <position position="265"/>
    </location>
</feature>
<feature type="chain" id="PRO_5015541834" description="Beta-xylanase" evidence="7">
    <location>
        <begin position="25"/>
        <end position="387"/>
    </location>
</feature>
<feature type="signal peptide" evidence="7">
    <location>
        <begin position="1"/>
        <end position="24"/>
    </location>
</feature>
<dbReference type="Gene3D" id="3.20.20.80">
    <property type="entry name" value="Glycosidases"/>
    <property type="match status" value="1"/>
</dbReference>
<dbReference type="EC" id="3.2.1.8" evidence="6"/>
<keyword evidence="2 6" id="KW-0119">Carbohydrate metabolism</keyword>
<evidence type="ECO:0000256" key="5">
    <source>
        <dbReference type="PROSITE-ProRule" id="PRU10061"/>
    </source>
</evidence>
<protein>
    <recommendedName>
        <fullName evidence="6">Beta-xylanase</fullName>
        <ecNumber evidence="6">3.2.1.8</ecNumber>
    </recommendedName>
</protein>
<feature type="domain" description="GH10" evidence="8">
    <location>
        <begin position="29"/>
        <end position="371"/>
    </location>
</feature>
<dbReference type="PROSITE" id="PS51760">
    <property type="entry name" value="GH10_2"/>
    <property type="match status" value="1"/>
</dbReference>
<dbReference type="InterPro" id="IPR031158">
    <property type="entry name" value="GH10_AS"/>
</dbReference>
<keyword evidence="7" id="KW-0732">Signal</keyword>
<evidence type="ECO:0000313" key="9">
    <source>
        <dbReference type="EMBL" id="PRY50824.1"/>
    </source>
</evidence>
<keyword evidence="9" id="KW-0858">Xylan degradation</keyword>
<evidence type="ECO:0000256" key="7">
    <source>
        <dbReference type="SAM" id="SignalP"/>
    </source>
</evidence>
<dbReference type="Proteomes" id="UP000238034">
    <property type="component" value="Unassembled WGS sequence"/>
</dbReference>
<dbReference type="AlphaFoldDB" id="A0A2T0TYS1"/>
<name>A0A2T0TYS1_9SPHI</name>
<dbReference type="RefSeq" id="WP_219905024.1">
    <property type="nucleotide sequence ID" value="NZ_PVTH01000008.1"/>
</dbReference>
<accession>A0A2T0TYS1</accession>
<comment type="caution">
    <text evidence="9">The sequence shown here is derived from an EMBL/GenBank/DDBJ whole genome shotgun (WGS) entry which is preliminary data.</text>
</comment>
<dbReference type="GO" id="GO:0031176">
    <property type="term" value="F:endo-1,4-beta-xylanase activity"/>
    <property type="evidence" value="ECO:0007669"/>
    <property type="project" value="UniProtKB-EC"/>
</dbReference>